<dbReference type="InterPro" id="IPR035902">
    <property type="entry name" value="Nuc_phospho_transferase"/>
</dbReference>
<dbReference type="Gene3D" id="3.40.1030.10">
    <property type="entry name" value="Nucleoside phosphorylase/phosphoribosyltransferase catalytic domain"/>
    <property type="match status" value="1"/>
</dbReference>
<dbReference type="GO" id="GO:0009032">
    <property type="term" value="F:thymidine phosphorylase activity"/>
    <property type="evidence" value="ECO:0007669"/>
    <property type="project" value="UniProtKB-EC"/>
</dbReference>
<keyword evidence="4" id="KW-1185">Reference proteome</keyword>
<reference evidence="3" key="1">
    <citation type="submission" date="2018-04" db="EMBL/GenBank/DDBJ databases">
        <title>Genomes of the Obligate Erwinia dacicola and Facultative Enterobacter sp. OLF Endosymbionts of the Olive Fruit fly, Bactrocera oleae.</title>
        <authorList>
            <person name="Estes A.M."/>
            <person name="Hearn D.J."/>
            <person name="Agarwal S."/>
            <person name="Pierson E.A."/>
            <person name="Dunning-Hotopp J.C."/>
        </authorList>
    </citation>
    <scope>NUCLEOTIDE SEQUENCE [LARGE SCALE GENOMIC DNA]</scope>
    <source>
        <strain evidence="3">Oroville</strain>
    </source>
</reference>
<keyword evidence="1 3" id="KW-0328">Glycosyltransferase</keyword>
<dbReference type="SUPFAM" id="SSF52418">
    <property type="entry name" value="Nucleoside phosphorylase/phosphoribosyltransferase catalytic domain"/>
    <property type="match status" value="1"/>
</dbReference>
<feature type="non-terminal residue" evidence="3">
    <location>
        <position position="1"/>
    </location>
</feature>
<dbReference type="InterPro" id="IPR000053">
    <property type="entry name" value="Thymidine/pyrmidine_PPase"/>
</dbReference>
<sequence length="76" mass="8368">QWHQFTIARSLQQCPIIQQSPSTPRAISPRPSTTIPLITTSILAKKLAERLDALVMDVKVGSSAFMPTYELSESLA</sequence>
<dbReference type="GO" id="GO:0004645">
    <property type="term" value="F:1,4-alpha-oligoglucan phosphorylase activity"/>
    <property type="evidence" value="ECO:0007669"/>
    <property type="project" value="InterPro"/>
</dbReference>
<dbReference type="EC" id="2.4.2.4" evidence="3"/>
<dbReference type="Proteomes" id="UP000244334">
    <property type="component" value="Unassembled WGS sequence"/>
</dbReference>
<protein>
    <submittedName>
        <fullName evidence="3">Thymidine phosphorylase domain protein</fullName>
        <ecNumber evidence="3">2.4.2.4</ecNumber>
    </submittedName>
</protein>
<dbReference type="GO" id="GO:0005829">
    <property type="term" value="C:cytosol"/>
    <property type="evidence" value="ECO:0007669"/>
    <property type="project" value="TreeGrafter"/>
</dbReference>
<name>A0A328TSI1_9GAMM</name>
<accession>A0A328TSI1</accession>
<keyword evidence="2 3" id="KW-0808">Transferase</keyword>
<dbReference type="PANTHER" id="PTHR10515">
    <property type="entry name" value="THYMIDINE PHOSPHORYLASE"/>
    <property type="match status" value="1"/>
</dbReference>
<comment type="caution">
    <text evidence="3">The sequence shown here is derived from an EMBL/GenBank/DDBJ whole genome shotgun (WGS) entry which is preliminary data.</text>
</comment>
<organism evidence="3 4">
    <name type="scientific">Candidatus Erwinia dacicola</name>
    <dbReference type="NCBI Taxonomy" id="252393"/>
    <lineage>
        <taxon>Bacteria</taxon>
        <taxon>Pseudomonadati</taxon>
        <taxon>Pseudomonadota</taxon>
        <taxon>Gammaproteobacteria</taxon>
        <taxon>Enterobacterales</taxon>
        <taxon>Erwiniaceae</taxon>
        <taxon>Erwinia</taxon>
    </lineage>
</organism>
<evidence type="ECO:0000256" key="1">
    <source>
        <dbReference type="ARBA" id="ARBA00022676"/>
    </source>
</evidence>
<evidence type="ECO:0000313" key="3">
    <source>
        <dbReference type="EMBL" id="RAP70756.1"/>
    </source>
</evidence>
<dbReference type="EMBL" id="LJAM02000270">
    <property type="protein sequence ID" value="RAP70756.1"/>
    <property type="molecule type" value="Genomic_DNA"/>
</dbReference>
<dbReference type="GO" id="GO:0006206">
    <property type="term" value="P:pyrimidine nucleobase metabolic process"/>
    <property type="evidence" value="ECO:0007669"/>
    <property type="project" value="InterPro"/>
</dbReference>
<evidence type="ECO:0000256" key="2">
    <source>
        <dbReference type="ARBA" id="ARBA00022679"/>
    </source>
</evidence>
<evidence type="ECO:0000313" key="4">
    <source>
        <dbReference type="Proteomes" id="UP000244334"/>
    </source>
</evidence>
<proteinExistence type="predicted"/>
<dbReference type="PANTHER" id="PTHR10515:SF0">
    <property type="entry name" value="THYMIDINE PHOSPHORYLASE"/>
    <property type="match status" value="1"/>
</dbReference>
<dbReference type="AlphaFoldDB" id="A0A328TSI1"/>
<gene>
    <name evidence="3" type="primary">deoA</name>
    <name evidence="3" type="ORF">ACZ87_02439</name>
</gene>